<dbReference type="EMBL" id="KY363996">
    <property type="protein sequence ID" value="ARQ19897.1"/>
    <property type="molecule type" value="Genomic_DNA"/>
</dbReference>
<proteinExistence type="predicted"/>
<geneLocation type="plasmid" evidence="1">
    <name>pSh487-m4</name>
</geneLocation>
<protein>
    <submittedName>
        <fullName evidence="1">Uncharacterized protein</fullName>
    </submittedName>
</protein>
<accession>A0A1X9QBI8</accession>
<keyword evidence="1" id="KW-0614">Plasmid</keyword>
<organism evidence="1">
    <name type="scientific">Shigella sonnei</name>
    <dbReference type="NCBI Taxonomy" id="624"/>
    <lineage>
        <taxon>Bacteria</taxon>
        <taxon>Pseudomonadati</taxon>
        <taxon>Pseudomonadota</taxon>
        <taxon>Gammaproteobacteria</taxon>
        <taxon>Enterobacterales</taxon>
        <taxon>Enterobacteriaceae</taxon>
        <taxon>Shigella</taxon>
    </lineage>
</organism>
<reference evidence="1" key="1">
    <citation type="submission" date="2016-12" db="EMBL/GenBank/DDBJ databases">
        <title>Shigella sonnei strain SH11Sh418 plasmid pSh418-m3, complete genome.</title>
        <authorList>
            <person name="Ma Q."/>
            <person name="Huang Y."/>
            <person name="Qiu S."/>
            <person name="Tong Y."/>
            <person name="Song H."/>
        </authorList>
    </citation>
    <scope>NUCLEOTIDE SEQUENCE</scope>
    <source>
        <strain evidence="1">SH11Sh487</strain>
        <plasmid evidence="1">pSh487-m4</plasmid>
    </source>
</reference>
<dbReference type="AlphaFoldDB" id="A0A1X9QBI8"/>
<name>A0A1X9QBI8_SHISO</name>
<sequence>MQREKPPEWREKQKGSRGIRRGQRYRLVFQFPIRQAPTTLYIDQKLENTWYCVKGGKSLSWCC</sequence>
<evidence type="ECO:0000313" key="1">
    <source>
        <dbReference type="EMBL" id="ARQ19897.1"/>
    </source>
</evidence>